<dbReference type="InterPro" id="IPR047091">
    <property type="entry name" value="EIN3-like_DNA-bd"/>
</dbReference>
<dbReference type="RefSeq" id="XP_056862610.1">
    <property type="nucleotide sequence ID" value="XM_057006630.1"/>
</dbReference>
<protein>
    <submittedName>
        <fullName evidence="9">ETHYLENE INSENSITIVE 3-like 1 protein</fullName>
    </submittedName>
</protein>
<evidence type="ECO:0000313" key="8">
    <source>
        <dbReference type="Proteomes" id="UP000504610"/>
    </source>
</evidence>
<evidence type="ECO:0000256" key="3">
    <source>
        <dbReference type="ARBA" id="ARBA00022745"/>
    </source>
</evidence>
<evidence type="ECO:0000256" key="4">
    <source>
        <dbReference type="ARBA" id="ARBA00023125"/>
    </source>
</evidence>
<dbReference type="FunFam" id="1.10.3180.10:FF:000002">
    <property type="entry name" value="Ethylene insensitive 3-like 1"/>
    <property type="match status" value="1"/>
</dbReference>
<dbReference type="PANTHER" id="PTHR33305">
    <property type="entry name" value="ETHYLENE INSENSITIVE 3-LIKE 2 PROTEIN"/>
    <property type="match status" value="1"/>
</dbReference>
<keyword evidence="5" id="KW-0539">Nucleus</keyword>
<feature type="region of interest" description="Disordered" evidence="6">
    <location>
        <begin position="66"/>
        <end position="93"/>
    </location>
</feature>
<dbReference type="Proteomes" id="UP000504610">
    <property type="component" value="Chromosome 3"/>
</dbReference>
<evidence type="ECO:0000256" key="2">
    <source>
        <dbReference type="ARBA" id="ARBA00009416"/>
    </source>
</evidence>
<accession>A0A9W3DFN1</accession>
<keyword evidence="3" id="KW-0936">Ethylene signaling pathway</keyword>
<name>A0A9W3DFN1_RAPSA</name>
<evidence type="ECO:0000256" key="5">
    <source>
        <dbReference type="ARBA" id="ARBA00023242"/>
    </source>
</evidence>
<dbReference type="PANTHER" id="PTHR33305:SF58">
    <property type="entry name" value="ETHYLENE INSENSITIVE 3-LIKE 1 PROTEIN"/>
    <property type="match status" value="1"/>
</dbReference>
<feature type="compositionally biased region" description="Basic and acidic residues" evidence="6">
    <location>
        <begin position="66"/>
        <end position="80"/>
    </location>
</feature>
<evidence type="ECO:0000259" key="7">
    <source>
        <dbReference type="Pfam" id="PF04873"/>
    </source>
</evidence>
<evidence type="ECO:0000256" key="6">
    <source>
        <dbReference type="SAM" id="MobiDB-lite"/>
    </source>
</evidence>
<sequence length="582" mass="66180">MMMFNEMGMYGSMDFLSSTSHAETDVCPFPQDHPVIEDDYTDDEVDVDELERRVWRDKMRLKRLKEQQQSRCKEGVDASKQRQSQEQARRKKMSRAQDGILKYMLKMMEVCKAQGFVYGIIPEKGKPVTGASDNLREWWKDKVRFDRNGPAAIAKYGAENNNIAGGSNDCNSLVGPTPHTLQELQDTTLGSLLSALMQHCDPPQRRFPLEKGVPPPWWPNGREDWWPQLGLPNDQAPPPPYKKPHDLKKAWKVGVLTAVIKHMSPDIAKIRKLVRQSKCLQDKMTAKESATWLAIINQEEVVARELYPESCPPLSSSSLGSGSLLIDDCSEYDVECFEKEHQQSFAVEELKPEIVVSMNHPTSFGICRMQQFPVKEEVVGNLDFARKRKHNNDLNVIMMERPGFTCENGQCPHSKINLGFQDRSSRDNHQMVCPYRDNCLAYGAAPKFHTSEVKPVVVSQQSQHFPQPVQPIDLSGFGVPKNGQKMITELMAMYDRNVQSSQASNQSMIVDSTAAQNYQEQQLSFNRNQMFMQQGNSEISNQSQIVFDSTSFDIASFDYKNDWQAGVTEGMGKQQQDVSIWF</sequence>
<evidence type="ECO:0000256" key="1">
    <source>
        <dbReference type="ARBA" id="ARBA00004123"/>
    </source>
</evidence>
<dbReference type="KEGG" id="rsz:108830789"/>
<dbReference type="FunFam" id="1.10.3180.10:FF:000001">
    <property type="entry name" value="Ethylene insensitive 3-like 1"/>
    <property type="match status" value="1"/>
</dbReference>
<dbReference type="SUPFAM" id="SSF116768">
    <property type="entry name" value="DNA-binding domain of EIN3-like"/>
    <property type="match status" value="1"/>
</dbReference>
<dbReference type="AlphaFoldDB" id="A0A9W3DFN1"/>
<reference evidence="8" key="1">
    <citation type="journal article" date="2019" name="Database">
        <title>The radish genome database (RadishGD): an integrated information resource for radish genomics.</title>
        <authorList>
            <person name="Yu H.J."/>
            <person name="Baek S."/>
            <person name="Lee Y.J."/>
            <person name="Cho A."/>
            <person name="Mun J.H."/>
        </authorList>
    </citation>
    <scope>NUCLEOTIDE SEQUENCE [LARGE SCALE GENOMIC DNA]</scope>
    <source>
        <strain evidence="8">cv. WK10039</strain>
    </source>
</reference>
<gene>
    <name evidence="9" type="primary">LOC108830789</name>
</gene>
<dbReference type="Gene3D" id="1.10.3180.10">
    <property type="entry name" value="DNA-binding domain of EIN3-like"/>
    <property type="match status" value="2"/>
</dbReference>
<organism evidence="8 9">
    <name type="scientific">Raphanus sativus</name>
    <name type="common">Radish</name>
    <name type="synonym">Raphanus raphanistrum var. sativus</name>
    <dbReference type="NCBI Taxonomy" id="3726"/>
    <lineage>
        <taxon>Eukaryota</taxon>
        <taxon>Viridiplantae</taxon>
        <taxon>Streptophyta</taxon>
        <taxon>Embryophyta</taxon>
        <taxon>Tracheophyta</taxon>
        <taxon>Spermatophyta</taxon>
        <taxon>Magnoliopsida</taxon>
        <taxon>eudicotyledons</taxon>
        <taxon>Gunneridae</taxon>
        <taxon>Pentapetalae</taxon>
        <taxon>rosids</taxon>
        <taxon>malvids</taxon>
        <taxon>Brassicales</taxon>
        <taxon>Brassicaceae</taxon>
        <taxon>Brassiceae</taxon>
        <taxon>Raphanus</taxon>
    </lineage>
</organism>
<keyword evidence="4" id="KW-0238">DNA-binding</keyword>
<dbReference type="InterPro" id="IPR023278">
    <property type="entry name" value="Ethylene_insens-like_DNA-bd"/>
</dbReference>
<evidence type="ECO:0000313" key="9">
    <source>
        <dbReference type="RefSeq" id="XP_056862610.1"/>
    </source>
</evidence>
<reference evidence="9" key="2">
    <citation type="submission" date="2025-08" db="UniProtKB">
        <authorList>
            <consortium name="RefSeq"/>
        </authorList>
    </citation>
    <scope>IDENTIFICATION</scope>
    <source>
        <tissue evidence="9">Leaf</tissue>
    </source>
</reference>
<dbReference type="GeneID" id="108830789"/>
<dbReference type="GO" id="GO:0003700">
    <property type="term" value="F:DNA-binding transcription factor activity"/>
    <property type="evidence" value="ECO:0007669"/>
    <property type="project" value="InterPro"/>
</dbReference>
<comment type="subcellular location">
    <subcellularLocation>
        <location evidence="1">Nucleus</location>
    </subcellularLocation>
</comment>
<comment type="similarity">
    <text evidence="2">Belongs to the EIN3 family.</text>
</comment>
<dbReference type="GO" id="GO:0009873">
    <property type="term" value="P:ethylene-activated signaling pathway"/>
    <property type="evidence" value="ECO:0007669"/>
    <property type="project" value="UniProtKB-KW"/>
</dbReference>
<keyword evidence="8" id="KW-1185">Reference proteome</keyword>
<dbReference type="InterPro" id="IPR006957">
    <property type="entry name" value="EIN3"/>
</dbReference>
<feature type="domain" description="Ethylene insensitive 3-like DNA-binding" evidence="7">
    <location>
        <begin position="48"/>
        <end position="300"/>
    </location>
</feature>
<dbReference type="Pfam" id="PF04873">
    <property type="entry name" value="EIN3_DNA-bd"/>
    <property type="match status" value="1"/>
</dbReference>
<dbReference type="OrthoDB" id="2017676at2759"/>
<dbReference type="GO" id="GO:0005634">
    <property type="term" value="C:nucleus"/>
    <property type="evidence" value="ECO:0007669"/>
    <property type="project" value="UniProtKB-SubCell"/>
</dbReference>
<proteinExistence type="inferred from homology"/>
<dbReference type="GO" id="GO:0000976">
    <property type="term" value="F:transcription cis-regulatory region binding"/>
    <property type="evidence" value="ECO:0007669"/>
    <property type="project" value="UniProtKB-ARBA"/>
</dbReference>